<keyword evidence="2" id="KW-0812">Transmembrane</keyword>
<evidence type="ECO:0000313" key="3">
    <source>
        <dbReference type="EMBL" id="MBZ6076362.1"/>
    </source>
</evidence>
<dbReference type="EMBL" id="JAIRBM010000005">
    <property type="protein sequence ID" value="MBZ6076362.1"/>
    <property type="molecule type" value="Genomic_DNA"/>
</dbReference>
<feature type="compositionally biased region" description="Basic and acidic residues" evidence="1">
    <location>
        <begin position="251"/>
        <end position="272"/>
    </location>
</feature>
<dbReference type="Proteomes" id="UP000704176">
    <property type="component" value="Unassembled WGS sequence"/>
</dbReference>
<reference evidence="3 4" key="1">
    <citation type="submission" date="2021-09" db="EMBL/GenBank/DDBJ databases">
        <title>The complete genome sequence of a new microorganism.</title>
        <authorList>
            <person name="Zi Z."/>
        </authorList>
    </citation>
    <scope>NUCLEOTIDE SEQUENCE [LARGE SCALE GENOMIC DNA]</scope>
    <source>
        <strain evidence="3 4">WGZ8</strain>
    </source>
</reference>
<evidence type="ECO:0008006" key="5">
    <source>
        <dbReference type="Google" id="ProtNLM"/>
    </source>
</evidence>
<feature type="compositionally biased region" description="Acidic residues" evidence="1">
    <location>
        <begin position="239"/>
        <end position="250"/>
    </location>
</feature>
<comment type="caution">
    <text evidence="3">The sequence shown here is derived from an EMBL/GenBank/DDBJ whole genome shotgun (WGS) entry which is preliminary data.</text>
</comment>
<feature type="compositionally biased region" description="Basic and acidic residues" evidence="1">
    <location>
        <begin position="228"/>
        <end position="238"/>
    </location>
</feature>
<proteinExistence type="predicted"/>
<feature type="compositionally biased region" description="Basic and acidic residues" evidence="1">
    <location>
        <begin position="152"/>
        <end position="168"/>
    </location>
</feature>
<keyword evidence="4" id="KW-1185">Reference proteome</keyword>
<gene>
    <name evidence="3" type="ORF">K9B37_08680</name>
</gene>
<feature type="transmembrane region" description="Helical" evidence="2">
    <location>
        <begin position="35"/>
        <end position="59"/>
    </location>
</feature>
<sequence length="333" mass="35675">MVIALFALALAMIVGGVFAAVLGWDIVLVERGWTMVIAGSISAASGALLLGVATIVSRLSHIQDELMRLQSNLVEDEETHAAQAGAAAAGMSLAALAGGLLGRSAAERAPSEAEPAKDEQPSLPLFSETESAAAKGAPAEAALSEAEPVLSAHEHEESDRLRSYERPAFRGPEIAAPPQVSEAAPPSREEPAPEPDVRVPDFLIAERSWETRYTEVQPPEPARPFAFPEREPEQAPEEREPEPDVAEDDDVLQREPEAREEVMKPVEERAEEAASEPAGARTIIGSYNSGDNRYVMFSDGSIEAETPQGLFRFKSLDELKEFISTGQGGVKIT</sequence>
<protein>
    <recommendedName>
        <fullName evidence="5">DUF308 domain-containing protein</fullName>
    </recommendedName>
</protein>
<keyword evidence="2" id="KW-1133">Transmembrane helix</keyword>
<evidence type="ECO:0000256" key="2">
    <source>
        <dbReference type="SAM" id="Phobius"/>
    </source>
</evidence>
<evidence type="ECO:0000313" key="4">
    <source>
        <dbReference type="Proteomes" id="UP000704176"/>
    </source>
</evidence>
<evidence type="ECO:0000256" key="1">
    <source>
        <dbReference type="SAM" id="MobiDB-lite"/>
    </source>
</evidence>
<organism evidence="3 4">
    <name type="scientific">Microvirga puerhi</name>
    <dbReference type="NCBI Taxonomy" id="2876078"/>
    <lineage>
        <taxon>Bacteria</taxon>
        <taxon>Pseudomonadati</taxon>
        <taxon>Pseudomonadota</taxon>
        <taxon>Alphaproteobacteria</taxon>
        <taxon>Hyphomicrobiales</taxon>
        <taxon>Methylobacteriaceae</taxon>
        <taxon>Microvirga</taxon>
    </lineage>
</organism>
<name>A0ABS7VMY6_9HYPH</name>
<feature type="compositionally biased region" description="Basic and acidic residues" evidence="1">
    <location>
        <begin position="187"/>
        <end position="199"/>
    </location>
</feature>
<keyword evidence="2" id="KW-0472">Membrane</keyword>
<feature type="region of interest" description="Disordered" evidence="1">
    <location>
        <begin position="105"/>
        <end position="124"/>
    </location>
</feature>
<feature type="compositionally biased region" description="Basic and acidic residues" evidence="1">
    <location>
        <begin position="105"/>
        <end position="120"/>
    </location>
</feature>
<feature type="region of interest" description="Disordered" evidence="1">
    <location>
        <begin position="130"/>
        <end position="290"/>
    </location>
</feature>
<accession>A0ABS7VMY6</accession>
<feature type="compositionally biased region" description="Low complexity" evidence="1">
    <location>
        <begin position="130"/>
        <end position="151"/>
    </location>
</feature>
<dbReference type="RefSeq" id="WP_224312687.1">
    <property type="nucleotide sequence ID" value="NZ_JAIRBM010000005.1"/>
</dbReference>